<evidence type="ECO:0000256" key="4">
    <source>
        <dbReference type="ARBA" id="ARBA00022617"/>
    </source>
</evidence>
<keyword evidence="4" id="KW-0349">Heme</keyword>
<dbReference type="InterPro" id="IPR023234">
    <property type="entry name" value="NarG-like_domain"/>
</dbReference>
<dbReference type="EMBL" id="JBHTON010000045">
    <property type="protein sequence ID" value="MFD1485866.1"/>
    <property type="molecule type" value="Genomic_DNA"/>
</dbReference>
<evidence type="ECO:0000313" key="16">
    <source>
        <dbReference type="Proteomes" id="UP001597252"/>
    </source>
</evidence>
<dbReference type="Proteomes" id="UP001597252">
    <property type="component" value="Unassembled WGS sequence"/>
</dbReference>
<evidence type="ECO:0000256" key="10">
    <source>
        <dbReference type="ARBA" id="ARBA00023004"/>
    </source>
</evidence>
<evidence type="ECO:0000256" key="1">
    <source>
        <dbReference type="ARBA" id="ARBA00004651"/>
    </source>
</evidence>
<feature type="transmembrane region" description="Helical" evidence="13">
    <location>
        <begin position="6"/>
        <end position="27"/>
    </location>
</feature>
<keyword evidence="2" id="KW-0813">Transport</keyword>
<feature type="transmembrane region" description="Helical" evidence="13">
    <location>
        <begin position="130"/>
        <end position="149"/>
    </location>
</feature>
<gene>
    <name evidence="15" type="primary">narI</name>
    <name evidence="15" type="ORF">ACFQ5J_11575</name>
</gene>
<sequence>MGQGLQFFLWTIYPYLALASFFIGIIVRFKWFPYQITAKSSELMERKLLIIGSICFHVGIIMVFFGHVAGIIIPKAWTDAFGITNEQYHLFAMVMGGIAGVLALVGMFVLTYRRFTNKRVFAMSSLSDLIVNLSLLTEMLLGMASSFIAGPLNPSFNYRTSIAIWFRQIWVLQPDWHLMLNVPTLFKIHVFVGFLIFMFFPYTRLIHAIALPYQYLYRRFIVYRRKPRIGA</sequence>
<dbReference type="InterPro" id="IPR003816">
    <property type="entry name" value="Nitrate_red_gam"/>
</dbReference>
<dbReference type="InterPro" id="IPR051936">
    <property type="entry name" value="Heme-iron_electron_transfer"/>
</dbReference>
<keyword evidence="6" id="KW-0479">Metal-binding</keyword>
<keyword evidence="5 13" id="KW-0812">Transmembrane</keyword>
<evidence type="ECO:0000256" key="2">
    <source>
        <dbReference type="ARBA" id="ARBA00022448"/>
    </source>
</evidence>
<evidence type="ECO:0000256" key="11">
    <source>
        <dbReference type="ARBA" id="ARBA00023063"/>
    </source>
</evidence>
<keyword evidence="7" id="KW-0249">Electron transport</keyword>
<evidence type="ECO:0000256" key="8">
    <source>
        <dbReference type="ARBA" id="ARBA00022989"/>
    </source>
</evidence>
<name>A0ABW4E9T6_9LACO</name>
<dbReference type="NCBIfam" id="TIGR00351">
    <property type="entry name" value="narI"/>
    <property type="match status" value="1"/>
</dbReference>
<dbReference type="Gene3D" id="1.20.950.20">
    <property type="entry name" value="Transmembrane di-heme cytochromes, Chain C"/>
    <property type="match status" value="1"/>
</dbReference>
<dbReference type="PANTHER" id="PTHR30598:SF3">
    <property type="entry name" value="RESPIRATORY NITRATE REDUCTASE 1 GAMMA CHAIN"/>
    <property type="match status" value="1"/>
</dbReference>
<keyword evidence="16" id="KW-1185">Reference proteome</keyword>
<feature type="domain" description="NarG-like" evidence="14">
    <location>
        <begin position="7"/>
        <end position="226"/>
    </location>
</feature>
<evidence type="ECO:0000256" key="6">
    <source>
        <dbReference type="ARBA" id="ARBA00022723"/>
    </source>
</evidence>
<evidence type="ECO:0000256" key="7">
    <source>
        <dbReference type="ARBA" id="ARBA00022982"/>
    </source>
</evidence>
<keyword evidence="11" id="KW-0534">Nitrate assimilation</keyword>
<keyword evidence="3" id="KW-1003">Cell membrane</keyword>
<reference evidence="16" key="1">
    <citation type="journal article" date="2019" name="Int. J. Syst. Evol. Microbiol.">
        <title>The Global Catalogue of Microorganisms (GCM) 10K type strain sequencing project: providing services to taxonomists for standard genome sequencing and annotation.</title>
        <authorList>
            <consortium name="The Broad Institute Genomics Platform"/>
            <consortium name="The Broad Institute Genome Sequencing Center for Infectious Disease"/>
            <person name="Wu L."/>
            <person name="Ma J."/>
        </authorList>
    </citation>
    <scope>NUCLEOTIDE SEQUENCE [LARGE SCALE GENOMIC DNA]</scope>
    <source>
        <strain evidence="16">CCM 8903</strain>
    </source>
</reference>
<keyword evidence="10" id="KW-0408">Iron</keyword>
<evidence type="ECO:0000256" key="3">
    <source>
        <dbReference type="ARBA" id="ARBA00022475"/>
    </source>
</evidence>
<dbReference type="RefSeq" id="WP_125753823.1">
    <property type="nucleotide sequence ID" value="NZ_JBHTON010000045.1"/>
</dbReference>
<evidence type="ECO:0000256" key="13">
    <source>
        <dbReference type="SAM" id="Phobius"/>
    </source>
</evidence>
<dbReference type="Pfam" id="PF02665">
    <property type="entry name" value="Nitrate_red_gam"/>
    <property type="match status" value="1"/>
</dbReference>
<feature type="transmembrane region" description="Helical" evidence="13">
    <location>
        <begin position="48"/>
        <end position="73"/>
    </location>
</feature>
<evidence type="ECO:0000256" key="5">
    <source>
        <dbReference type="ARBA" id="ARBA00022692"/>
    </source>
</evidence>
<dbReference type="InterPro" id="IPR036197">
    <property type="entry name" value="NarG-like_sf"/>
</dbReference>
<feature type="transmembrane region" description="Helical" evidence="13">
    <location>
        <begin position="88"/>
        <end position="110"/>
    </location>
</feature>
<evidence type="ECO:0000313" key="15">
    <source>
        <dbReference type="EMBL" id="MFD1485866.1"/>
    </source>
</evidence>
<keyword evidence="8 13" id="KW-1133">Transmembrane helix</keyword>
<organism evidence="15 16">
    <name type="scientific">Lacticaseibacillus baoqingensis</name>
    <dbReference type="NCBI Taxonomy" id="2486013"/>
    <lineage>
        <taxon>Bacteria</taxon>
        <taxon>Bacillati</taxon>
        <taxon>Bacillota</taxon>
        <taxon>Bacilli</taxon>
        <taxon>Lactobacillales</taxon>
        <taxon>Lactobacillaceae</taxon>
        <taxon>Lacticaseibacillus</taxon>
    </lineage>
</organism>
<evidence type="ECO:0000256" key="12">
    <source>
        <dbReference type="ARBA" id="ARBA00023136"/>
    </source>
</evidence>
<feature type="transmembrane region" description="Helical" evidence="13">
    <location>
        <begin position="188"/>
        <end position="216"/>
    </location>
</feature>
<keyword evidence="9" id="KW-0560">Oxidoreductase</keyword>
<accession>A0ABW4E9T6</accession>
<keyword evidence="12 13" id="KW-0472">Membrane</keyword>
<dbReference type="SUPFAM" id="SSF103501">
    <property type="entry name" value="Respiratory nitrate reductase 1 gamma chain"/>
    <property type="match status" value="1"/>
</dbReference>
<evidence type="ECO:0000259" key="14">
    <source>
        <dbReference type="Pfam" id="PF02665"/>
    </source>
</evidence>
<evidence type="ECO:0000256" key="9">
    <source>
        <dbReference type="ARBA" id="ARBA00023002"/>
    </source>
</evidence>
<protein>
    <submittedName>
        <fullName evidence="15">Respiratory nitrate reductase subunit gamma</fullName>
    </submittedName>
</protein>
<dbReference type="PANTHER" id="PTHR30598">
    <property type="entry name" value="NITRATE REDUCTASE PRIVATE CHAPERONE, REDOX ENZYME MATURATION PROTEIN REMP FAMILY"/>
    <property type="match status" value="1"/>
</dbReference>
<comment type="subcellular location">
    <subcellularLocation>
        <location evidence="1">Cell membrane</location>
        <topology evidence="1">Multi-pass membrane protein</topology>
    </subcellularLocation>
</comment>
<proteinExistence type="predicted"/>
<comment type="caution">
    <text evidence="15">The sequence shown here is derived from an EMBL/GenBank/DDBJ whole genome shotgun (WGS) entry which is preliminary data.</text>
</comment>